<gene>
    <name evidence="2" type="ORF">FXV77_10735</name>
</gene>
<accession>A0A5D4H5N4</accession>
<dbReference type="EMBL" id="VTAV01000006">
    <property type="protein sequence ID" value="TYR35917.1"/>
    <property type="molecule type" value="Genomic_DNA"/>
</dbReference>
<dbReference type="AlphaFoldDB" id="A0A5D4H5N4"/>
<evidence type="ECO:0000256" key="1">
    <source>
        <dbReference type="SAM" id="SignalP"/>
    </source>
</evidence>
<organism evidence="2 3">
    <name type="scientific">Sphingobacterium phlebotomi</name>
    <dbReference type="NCBI Taxonomy" id="2605433"/>
    <lineage>
        <taxon>Bacteria</taxon>
        <taxon>Pseudomonadati</taxon>
        <taxon>Bacteroidota</taxon>
        <taxon>Sphingobacteriia</taxon>
        <taxon>Sphingobacteriales</taxon>
        <taxon>Sphingobacteriaceae</taxon>
        <taxon>Sphingobacterium</taxon>
    </lineage>
</organism>
<evidence type="ECO:0008006" key="4">
    <source>
        <dbReference type="Google" id="ProtNLM"/>
    </source>
</evidence>
<dbReference type="PROSITE" id="PS51257">
    <property type="entry name" value="PROKAR_LIPOPROTEIN"/>
    <property type="match status" value="1"/>
</dbReference>
<keyword evidence="1" id="KW-0732">Signal</keyword>
<dbReference type="RefSeq" id="WP_148919236.1">
    <property type="nucleotide sequence ID" value="NZ_VTAV01000006.1"/>
</dbReference>
<keyword evidence="3" id="KW-1185">Reference proteome</keyword>
<reference evidence="2 3" key="1">
    <citation type="submission" date="2019-08" db="EMBL/GenBank/DDBJ databases">
        <title>Phlebobacter frassis gen. nov. sp. nov., a new member of family Sphingobacteriaceae isolated from sand fly rearing media.</title>
        <authorList>
            <person name="Kakumanu M.L."/>
            <person name="Marayati B.F."/>
            <person name="Wada-Katsumata A."/>
            <person name="Wasserberg G."/>
            <person name="Schal C."/>
            <person name="Apperson C.S."/>
            <person name="Ponnusamy L."/>
        </authorList>
    </citation>
    <scope>NUCLEOTIDE SEQUENCE [LARGE SCALE GENOMIC DNA]</scope>
    <source>
        <strain evidence="2 3">SSI9</strain>
    </source>
</reference>
<dbReference type="Proteomes" id="UP000322362">
    <property type="component" value="Unassembled WGS sequence"/>
</dbReference>
<name>A0A5D4H5N4_9SPHI</name>
<feature type="chain" id="PRO_5022934009" description="DUF4595 domain-containing protein" evidence="1">
    <location>
        <begin position="25"/>
        <end position="253"/>
    </location>
</feature>
<sequence length="253" mass="28877">MKKTIKKSTSIFVGIIGVILTVVACGKDDPQEENPNKRLVMTKSYYKDIPTDVDVMRYKYDAKGRVISMIYSDGTVGYEIDFIYNDAGNVDKIKLMRGYRNFDFTFTYNNDDIPMKMVVTGDESYESSISFSDDVLRFIASSGFSLDIVSPDFATGMFSKFDRSTLTYDHNLKNGFPDGNNIGIPLAITMEHSFIAQIQLYGMVYSQKVPASIENENGNILVFQYEKDKHNYIIKRSLEDSRGSERIAEYFYE</sequence>
<protein>
    <recommendedName>
        <fullName evidence="4">DUF4595 domain-containing protein</fullName>
    </recommendedName>
</protein>
<feature type="signal peptide" evidence="1">
    <location>
        <begin position="1"/>
        <end position="24"/>
    </location>
</feature>
<comment type="caution">
    <text evidence="2">The sequence shown here is derived from an EMBL/GenBank/DDBJ whole genome shotgun (WGS) entry which is preliminary data.</text>
</comment>
<proteinExistence type="predicted"/>
<evidence type="ECO:0000313" key="2">
    <source>
        <dbReference type="EMBL" id="TYR35917.1"/>
    </source>
</evidence>
<evidence type="ECO:0000313" key="3">
    <source>
        <dbReference type="Proteomes" id="UP000322362"/>
    </source>
</evidence>